<keyword evidence="1 2" id="KW-0479">Metal-binding</keyword>
<evidence type="ECO:0000313" key="6">
    <source>
        <dbReference type="Proteomes" id="UP000002320"/>
    </source>
</evidence>
<feature type="binding site" evidence="1">
    <location>
        <position position="189"/>
    </location>
    <ligand>
        <name>Zn(2+)</name>
        <dbReference type="ChEBI" id="CHEBI:29105"/>
        <note>catalytic</note>
    </ligand>
</feature>
<evidence type="ECO:0000256" key="1">
    <source>
        <dbReference type="PROSITE-ProRule" id="PRU01211"/>
    </source>
</evidence>
<evidence type="ECO:0000313" key="5">
    <source>
        <dbReference type="EnsemblMetazoa" id="CPIJ013319-PA"/>
    </source>
</evidence>
<dbReference type="GO" id="GO:0008270">
    <property type="term" value="F:zinc ion binding"/>
    <property type="evidence" value="ECO:0007669"/>
    <property type="project" value="UniProtKB-UniRule"/>
</dbReference>
<evidence type="ECO:0000256" key="2">
    <source>
        <dbReference type="RuleBase" id="RU361183"/>
    </source>
</evidence>
<feature type="chain" id="PRO_5011325979" description="Metalloendopeptidase" evidence="2">
    <location>
        <begin position="20"/>
        <end position="325"/>
    </location>
</feature>
<protein>
    <recommendedName>
        <fullName evidence="2">Metalloendopeptidase</fullName>
        <ecNumber evidence="2">3.4.24.-</ecNumber>
    </recommendedName>
</protein>
<gene>
    <name evidence="5" type="primary">6046270</name>
    <name evidence="4" type="ORF">CpipJ_CPIJ013319</name>
</gene>
<dbReference type="VEuPathDB" id="VectorBase:CQUJHB001718"/>
<dbReference type="SUPFAM" id="SSF55486">
    <property type="entry name" value="Metalloproteases ('zincins'), catalytic domain"/>
    <property type="match status" value="1"/>
</dbReference>
<name>B0X1H8_CULQU</name>
<comment type="caution">
    <text evidence="1">Lacks conserved residue(s) required for the propagation of feature annotation.</text>
</comment>
<dbReference type="InterPro" id="IPR024079">
    <property type="entry name" value="MetalloPept_cat_dom_sf"/>
</dbReference>
<dbReference type="InParanoid" id="B0X1H8"/>
<dbReference type="SMART" id="SM00235">
    <property type="entry name" value="ZnMc"/>
    <property type="match status" value="1"/>
</dbReference>
<dbReference type="CDD" id="cd04280">
    <property type="entry name" value="ZnMc_astacin_like"/>
    <property type="match status" value="1"/>
</dbReference>
<dbReference type="InterPro" id="IPR006026">
    <property type="entry name" value="Peptidase_Metallo"/>
</dbReference>
<feature type="binding site" evidence="1">
    <location>
        <position position="183"/>
    </location>
    <ligand>
        <name>Zn(2+)</name>
        <dbReference type="ChEBI" id="CHEBI:29105"/>
        <note>catalytic</note>
    </ligand>
</feature>
<dbReference type="EnsemblMetazoa" id="CPIJ013319-RA">
    <property type="protein sequence ID" value="CPIJ013319-PA"/>
    <property type="gene ID" value="CPIJ013319"/>
</dbReference>
<dbReference type="PANTHER" id="PTHR10127:SF883">
    <property type="entry name" value="ZINC METALLOPROTEINASE NAS-8"/>
    <property type="match status" value="1"/>
</dbReference>
<dbReference type="Proteomes" id="UP000002320">
    <property type="component" value="Unassembled WGS sequence"/>
</dbReference>
<keyword evidence="1 2" id="KW-0862">Zinc</keyword>
<feature type="active site" evidence="1">
    <location>
        <position position="180"/>
    </location>
</feature>
<dbReference type="VEuPathDB" id="VectorBase:CPIJ013319"/>
<dbReference type="OMA" id="WGGAVNY"/>
<evidence type="ECO:0000313" key="4">
    <source>
        <dbReference type="EMBL" id="EDS38627.1"/>
    </source>
</evidence>
<keyword evidence="1 2" id="KW-0645">Protease</keyword>
<dbReference type="OrthoDB" id="7763236at2759"/>
<dbReference type="AlphaFoldDB" id="B0X1H8"/>
<sequence>MNSLSLIVILVVLVGLGLTHDYRIPISKKHRRGERNFATRPYAEVGRRHRTYKRGVNKTHPFELGIGYYYQMDIMLKPEVAQNAIPNIYTNIRWPNAIVPYVITGNFSATEVSTIQQAMTQYAQTTCVRFVPYTNQATFITIDNSASGCWSYVGHSTNNSYNHVNLQTPSCLTTGTVAHELMHAIGFYHEFTRPDRDDWVTIDTGALATQYQTTAFYNANFAKMAATQVELYGIPYYYGSVMHYSKWGGAVNYSRPVMNNIQPWTGDFGNKTGLSTPDILAVNYMYSNHYYHNFANHHNDCIYNYYYNNYNCQANHYNSKGKSCS</sequence>
<feature type="disulfide bond" evidence="1">
    <location>
        <begin position="149"/>
        <end position="171"/>
    </location>
</feature>
<dbReference type="PROSITE" id="PS51864">
    <property type="entry name" value="ASTACIN"/>
    <property type="match status" value="1"/>
</dbReference>
<feature type="domain" description="Peptidase M12A" evidence="3">
    <location>
        <begin position="83"/>
        <end position="289"/>
    </location>
</feature>
<comment type="cofactor">
    <cofactor evidence="1 2">
        <name>Zn(2+)</name>
        <dbReference type="ChEBI" id="CHEBI:29105"/>
    </cofactor>
    <text evidence="1 2">Binds 1 zinc ion per subunit.</text>
</comment>
<dbReference type="PRINTS" id="PR00480">
    <property type="entry name" value="ASTACIN"/>
</dbReference>
<dbReference type="Pfam" id="PF01400">
    <property type="entry name" value="Astacin"/>
    <property type="match status" value="1"/>
</dbReference>
<reference evidence="4" key="1">
    <citation type="submission" date="2007-03" db="EMBL/GenBank/DDBJ databases">
        <title>Annotation of Culex pipiens quinquefasciatus.</title>
        <authorList>
            <consortium name="The Broad Institute Genome Sequencing Platform"/>
            <person name="Atkinson P.W."/>
            <person name="Hemingway J."/>
            <person name="Christensen B.M."/>
            <person name="Higgs S."/>
            <person name="Kodira C."/>
            <person name="Hannick L."/>
            <person name="Megy K."/>
            <person name="O'Leary S."/>
            <person name="Pearson M."/>
            <person name="Haas B.J."/>
            <person name="Mauceli E."/>
            <person name="Wortman J.R."/>
            <person name="Lee N.H."/>
            <person name="Guigo R."/>
            <person name="Stanke M."/>
            <person name="Alvarado L."/>
            <person name="Amedeo P."/>
            <person name="Antoine C.H."/>
            <person name="Arensburger P."/>
            <person name="Bidwell S.L."/>
            <person name="Crawford M."/>
            <person name="Camaro F."/>
            <person name="Devon K."/>
            <person name="Engels R."/>
            <person name="Hammond M."/>
            <person name="Howarth C."/>
            <person name="Koehrsen M."/>
            <person name="Lawson D."/>
            <person name="Montgomery P."/>
            <person name="Nene V."/>
            <person name="Nusbaum C."/>
            <person name="Puiu D."/>
            <person name="Romero-Severson J."/>
            <person name="Severson D.W."/>
            <person name="Shumway M."/>
            <person name="Sisk P."/>
            <person name="Stolte C."/>
            <person name="Zeng Q."/>
            <person name="Eisenstadt E."/>
            <person name="Fraser-Liggett C."/>
            <person name="Strausberg R."/>
            <person name="Galagan J."/>
            <person name="Birren B."/>
            <person name="Collins F.H."/>
        </authorList>
    </citation>
    <scope>NUCLEOTIDE SEQUENCE [LARGE SCALE GENOMIC DNA]</scope>
    <source>
        <strain evidence="4">JHB</strain>
    </source>
</reference>
<dbReference type="GO" id="GO:0004222">
    <property type="term" value="F:metalloendopeptidase activity"/>
    <property type="evidence" value="ECO:0007669"/>
    <property type="project" value="UniProtKB-UniRule"/>
</dbReference>
<dbReference type="eggNOG" id="KOG3714">
    <property type="taxonomic scope" value="Eukaryota"/>
</dbReference>
<dbReference type="KEGG" id="cqu:CpipJ_CPIJ013319"/>
<dbReference type="InterPro" id="IPR034035">
    <property type="entry name" value="Astacin-like_dom"/>
</dbReference>
<reference evidence="5" key="2">
    <citation type="submission" date="2021-02" db="UniProtKB">
        <authorList>
            <consortium name="EnsemblMetazoa"/>
        </authorList>
    </citation>
    <scope>IDENTIFICATION</scope>
    <source>
        <strain evidence="5">JHB</strain>
    </source>
</reference>
<organism>
    <name type="scientific">Culex quinquefasciatus</name>
    <name type="common">Southern house mosquito</name>
    <name type="synonym">Culex pungens</name>
    <dbReference type="NCBI Taxonomy" id="7176"/>
    <lineage>
        <taxon>Eukaryota</taxon>
        <taxon>Metazoa</taxon>
        <taxon>Ecdysozoa</taxon>
        <taxon>Arthropoda</taxon>
        <taxon>Hexapoda</taxon>
        <taxon>Insecta</taxon>
        <taxon>Pterygota</taxon>
        <taxon>Neoptera</taxon>
        <taxon>Endopterygota</taxon>
        <taxon>Diptera</taxon>
        <taxon>Nematocera</taxon>
        <taxon>Culicoidea</taxon>
        <taxon>Culicidae</taxon>
        <taxon>Culicinae</taxon>
        <taxon>Culicini</taxon>
        <taxon>Culex</taxon>
        <taxon>Culex</taxon>
    </lineage>
</organism>
<dbReference type="EMBL" id="DS232260">
    <property type="protein sequence ID" value="EDS38627.1"/>
    <property type="molecule type" value="Genomic_DNA"/>
</dbReference>
<dbReference type="InterPro" id="IPR001506">
    <property type="entry name" value="Peptidase_M12A"/>
</dbReference>
<accession>B0X1H8</accession>
<proteinExistence type="predicted"/>
<feature type="signal peptide" evidence="2">
    <location>
        <begin position="1"/>
        <end position="19"/>
    </location>
</feature>
<feature type="binding site" evidence="1">
    <location>
        <position position="179"/>
    </location>
    <ligand>
        <name>Zn(2+)</name>
        <dbReference type="ChEBI" id="CHEBI:29105"/>
        <note>catalytic</note>
    </ligand>
</feature>
<evidence type="ECO:0000259" key="3">
    <source>
        <dbReference type="PROSITE" id="PS51864"/>
    </source>
</evidence>
<keyword evidence="1" id="KW-1015">Disulfide bond</keyword>
<keyword evidence="1 2" id="KW-0482">Metalloprotease</keyword>
<dbReference type="PANTHER" id="PTHR10127">
    <property type="entry name" value="DISCOIDIN, CUB, EGF, LAMININ , AND ZINC METALLOPROTEASE DOMAIN CONTAINING"/>
    <property type="match status" value="1"/>
</dbReference>
<dbReference type="HOGENOM" id="CLU_017286_5_0_1"/>
<dbReference type="EC" id="3.4.24.-" evidence="2"/>
<keyword evidence="2" id="KW-0732">Signal</keyword>
<dbReference type="Gene3D" id="3.40.390.10">
    <property type="entry name" value="Collagenase (Catalytic Domain)"/>
    <property type="match status" value="1"/>
</dbReference>
<keyword evidence="1 2" id="KW-0378">Hydrolase</keyword>
<keyword evidence="6" id="KW-1185">Reference proteome</keyword>
<dbReference type="GO" id="GO:0006508">
    <property type="term" value="P:proteolysis"/>
    <property type="evidence" value="ECO:0007669"/>
    <property type="project" value="UniProtKB-KW"/>
</dbReference>